<reference evidence="6" key="1">
    <citation type="submission" date="2019-11" db="EMBL/GenBank/DDBJ databases">
        <authorList>
            <person name="Feng L."/>
        </authorList>
    </citation>
    <scope>NUCLEOTIDE SEQUENCE</scope>
    <source>
        <strain evidence="6">BhanseniiLFYP23</strain>
    </source>
</reference>
<dbReference type="GO" id="GO:0003677">
    <property type="term" value="F:DNA binding"/>
    <property type="evidence" value="ECO:0007669"/>
    <property type="project" value="UniProtKB-KW"/>
</dbReference>
<organism evidence="6">
    <name type="scientific">Blautia hansenii</name>
    <name type="common">Ruminococcus hansenii</name>
    <dbReference type="NCBI Taxonomy" id="1322"/>
    <lineage>
        <taxon>Bacteria</taxon>
        <taxon>Bacillati</taxon>
        <taxon>Bacillota</taxon>
        <taxon>Clostridia</taxon>
        <taxon>Lachnospirales</taxon>
        <taxon>Lachnospiraceae</taxon>
        <taxon>Blautia</taxon>
    </lineage>
</organism>
<keyword evidence="4" id="KW-0804">Transcription</keyword>
<dbReference type="PANTHER" id="PTHR30346">
    <property type="entry name" value="TRANSCRIPTIONAL DUAL REGULATOR HCAR-RELATED"/>
    <property type="match status" value="1"/>
</dbReference>
<dbReference type="AlphaFoldDB" id="A0A6N2R8L2"/>
<dbReference type="RefSeq" id="WP_156341803.1">
    <property type="nucleotide sequence ID" value="NZ_CACRSY010000004.1"/>
</dbReference>
<dbReference type="Pfam" id="PF03466">
    <property type="entry name" value="LysR_substrate"/>
    <property type="match status" value="1"/>
</dbReference>
<feature type="domain" description="HTH lysR-type" evidence="5">
    <location>
        <begin position="1"/>
        <end position="58"/>
    </location>
</feature>
<dbReference type="CDD" id="cd05466">
    <property type="entry name" value="PBP2_LTTR_substrate"/>
    <property type="match status" value="1"/>
</dbReference>
<sequence length="305" mass="34701">MTLQQIRYFISVAESGSISEAAKRLFTAQSSISSAIKEVENTYDITAFIRESTGVRLTRSGEELLIEFKGILSRLDYLDEKYNGSKKRPLGLSVSAQHHICGMASFISVINKLNESYGSYHCGFYECRTSEVLDRVERGLDDLGIIFFTEHSKGQMIQELRNRGIIFNHIVYQTAHAYICQNHPLANSQEINIEEMIQYPFISYDRSPDTNPAYTDLIIPNYQVQKIIHVSDRAASYSAMRYCHGFAIGSGYRSFDSNYSDIISLPVKNGVRLEIGWILRQKHTLSDTASRFVELLMQDEAVLCR</sequence>
<dbReference type="InterPro" id="IPR036390">
    <property type="entry name" value="WH_DNA-bd_sf"/>
</dbReference>
<dbReference type="SUPFAM" id="SSF53850">
    <property type="entry name" value="Periplasmic binding protein-like II"/>
    <property type="match status" value="1"/>
</dbReference>
<evidence type="ECO:0000256" key="1">
    <source>
        <dbReference type="ARBA" id="ARBA00009437"/>
    </source>
</evidence>
<gene>
    <name evidence="6" type="primary">gltC</name>
    <name evidence="6" type="ORF">BHLFYP23_01491</name>
</gene>
<dbReference type="GO" id="GO:0003700">
    <property type="term" value="F:DNA-binding transcription factor activity"/>
    <property type="evidence" value="ECO:0007669"/>
    <property type="project" value="InterPro"/>
</dbReference>
<evidence type="ECO:0000256" key="2">
    <source>
        <dbReference type="ARBA" id="ARBA00023015"/>
    </source>
</evidence>
<dbReference type="PROSITE" id="PS50931">
    <property type="entry name" value="HTH_LYSR"/>
    <property type="match status" value="1"/>
</dbReference>
<evidence type="ECO:0000313" key="6">
    <source>
        <dbReference type="EMBL" id="VYS76431.1"/>
    </source>
</evidence>
<dbReference type="Pfam" id="PF00126">
    <property type="entry name" value="HTH_1"/>
    <property type="match status" value="1"/>
</dbReference>
<evidence type="ECO:0000256" key="3">
    <source>
        <dbReference type="ARBA" id="ARBA00023125"/>
    </source>
</evidence>
<name>A0A6N2R8L2_BLAHA</name>
<keyword evidence="2" id="KW-0805">Transcription regulation</keyword>
<dbReference type="GO" id="GO:0032993">
    <property type="term" value="C:protein-DNA complex"/>
    <property type="evidence" value="ECO:0007669"/>
    <property type="project" value="TreeGrafter"/>
</dbReference>
<dbReference type="PANTHER" id="PTHR30346:SF0">
    <property type="entry name" value="HCA OPERON TRANSCRIPTIONAL ACTIVATOR HCAR"/>
    <property type="match status" value="1"/>
</dbReference>
<dbReference type="InterPro" id="IPR036388">
    <property type="entry name" value="WH-like_DNA-bd_sf"/>
</dbReference>
<dbReference type="InterPro" id="IPR000847">
    <property type="entry name" value="LysR_HTH_N"/>
</dbReference>
<evidence type="ECO:0000256" key="4">
    <source>
        <dbReference type="ARBA" id="ARBA00023163"/>
    </source>
</evidence>
<dbReference type="Gene3D" id="1.10.10.10">
    <property type="entry name" value="Winged helix-like DNA-binding domain superfamily/Winged helix DNA-binding domain"/>
    <property type="match status" value="1"/>
</dbReference>
<comment type="similarity">
    <text evidence="1">Belongs to the LysR transcriptional regulatory family.</text>
</comment>
<accession>A0A6N2R8L2</accession>
<protein>
    <submittedName>
        <fullName evidence="6">HTH-type transcriptional regulator GltC</fullName>
    </submittedName>
</protein>
<dbReference type="InterPro" id="IPR005119">
    <property type="entry name" value="LysR_subst-bd"/>
</dbReference>
<dbReference type="EMBL" id="CACRSY010000004">
    <property type="protein sequence ID" value="VYS76431.1"/>
    <property type="molecule type" value="Genomic_DNA"/>
</dbReference>
<proteinExistence type="inferred from homology"/>
<keyword evidence="3" id="KW-0238">DNA-binding</keyword>
<dbReference type="SUPFAM" id="SSF46785">
    <property type="entry name" value="Winged helix' DNA-binding domain"/>
    <property type="match status" value="1"/>
</dbReference>
<evidence type="ECO:0000259" key="5">
    <source>
        <dbReference type="PROSITE" id="PS50931"/>
    </source>
</evidence>
<dbReference type="Gene3D" id="3.40.190.290">
    <property type="match status" value="1"/>
</dbReference>